<keyword evidence="2" id="KW-0810">Translation regulation</keyword>
<comment type="similarity">
    <text evidence="5">Belongs to the eukaryotic initiation factor 4E family.</text>
</comment>
<dbReference type="GO" id="GO:0003743">
    <property type="term" value="F:translation initiation factor activity"/>
    <property type="evidence" value="ECO:0007669"/>
    <property type="project" value="UniProtKB-KW"/>
</dbReference>
<feature type="compositionally biased region" description="Polar residues" evidence="6">
    <location>
        <begin position="241"/>
        <end position="259"/>
    </location>
</feature>
<proteinExistence type="inferred from homology"/>
<dbReference type="AlphaFoldDB" id="A0A6A6Q2V6"/>
<dbReference type="RefSeq" id="XP_033592893.1">
    <property type="nucleotide sequence ID" value="XM_033732639.1"/>
</dbReference>
<evidence type="ECO:0000256" key="2">
    <source>
        <dbReference type="ARBA" id="ARBA00022845"/>
    </source>
</evidence>
<evidence type="ECO:0000256" key="1">
    <source>
        <dbReference type="ARBA" id="ARBA00022540"/>
    </source>
</evidence>
<dbReference type="GO" id="GO:0006417">
    <property type="term" value="P:regulation of translation"/>
    <property type="evidence" value="ECO:0007669"/>
    <property type="project" value="UniProtKB-KW"/>
</dbReference>
<protein>
    <submittedName>
        <fullName evidence="7">Translation initiation factor eIF 4e-like domain-containing protein</fullName>
    </submittedName>
</protein>
<dbReference type="InterPro" id="IPR023398">
    <property type="entry name" value="TIF_eIF4e-like"/>
</dbReference>
<dbReference type="PANTHER" id="PTHR11960">
    <property type="entry name" value="EUKARYOTIC TRANSLATION INITIATION FACTOR 4E RELATED"/>
    <property type="match status" value="1"/>
</dbReference>
<dbReference type="GeneID" id="54473641"/>
<evidence type="ECO:0000256" key="6">
    <source>
        <dbReference type="SAM" id="MobiDB-lite"/>
    </source>
</evidence>
<keyword evidence="3 5" id="KW-0694">RNA-binding</keyword>
<dbReference type="OrthoDB" id="17977at2759"/>
<evidence type="ECO:0000256" key="4">
    <source>
        <dbReference type="ARBA" id="ARBA00022917"/>
    </source>
</evidence>
<keyword evidence="8" id="KW-1185">Reference proteome</keyword>
<keyword evidence="1 5" id="KW-0396">Initiation factor</keyword>
<dbReference type="Pfam" id="PF01652">
    <property type="entry name" value="IF4E"/>
    <property type="match status" value="1"/>
</dbReference>
<name>A0A6A6Q2V6_9PEZI</name>
<reference evidence="7" key="1">
    <citation type="journal article" date="2020" name="Stud. Mycol.">
        <title>101 Dothideomycetes genomes: a test case for predicting lifestyles and emergence of pathogens.</title>
        <authorList>
            <person name="Haridas S."/>
            <person name="Albert R."/>
            <person name="Binder M."/>
            <person name="Bloem J."/>
            <person name="Labutti K."/>
            <person name="Salamov A."/>
            <person name="Andreopoulos B."/>
            <person name="Baker S."/>
            <person name="Barry K."/>
            <person name="Bills G."/>
            <person name="Bluhm B."/>
            <person name="Cannon C."/>
            <person name="Castanera R."/>
            <person name="Culley D."/>
            <person name="Daum C."/>
            <person name="Ezra D."/>
            <person name="Gonzalez J."/>
            <person name="Henrissat B."/>
            <person name="Kuo A."/>
            <person name="Liang C."/>
            <person name="Lipzen A."/>
            <person name="Lutzoni F."/>
            <person name="Magnuson J."/>
            <person name="Mondo S."/>
            <person name="Nolan M."/>
            <person name="Ohm R."/>
            <person name="Pangilinan J."/>
            <person name="Park H.-J."/>
            <person name="Ramirez L."/>
            <person name="Alfaro M."/>
            <person name="Sun H."/>
            <person name="Tritt A."/>
            <person name="Yoshinaga Y."/>
            <person name="Zwiers L.-H."/>
            <person name="Turgeon B."/>
            <person name="Goodwin S."/>
            <person name="Spatafora J."/>
            <person name="Crous P."/>
            <person name="Grigoriev I."/>
        </authorList>
    </citation>
    <scope>NUCLEOTIDE SEQUENCE</scope>
    <source>
        <strain evidence="7">CBS 113389</strain>
    </source>
</reference>
<dbReference type="Proteomes" id="UP000799767">
    <property type="component" value="Unassembled WGS sequence"/>
</dbReference>
<dbReference type="GO" id="GO:0016281">
    <property type="term" value="C:eukaryotic translation initiation factor 4F complex"/>
    <property type="evidence" value="ECO:0007669"/>
    <property type="project" value="TreeGrafter"/>
</dbReference>
<evidence type="ECO:0000256" key="5">
    <source>
        <dbReference type="RuleBase" id="RU004374"/>
    </source>
</evidence>
<dbReference type="GO" id="GO:0000340">
    <property type="term" value="F:RNA 7-methylguanosine cap binding"/>
    <property type="evidence" value="ECO:0007669"/>
    <property type="project" value="TreeGrafter"/>
</dbReference>
<organism evidence="7 8">
    <name type="scientific">Neohortaea acidophila</name>
    <dbReference type="NCBI Taxonomy" id="245834"/>
    <lineage>
        <taxon>Eukaryota</taxon>
        <taxon>Fungi</taxon>
        <taxon>Dikarya</taxon>
        <taxon>Ascomycota</taxon>
        <taxon>Pezizomycotina</taxon>
        <taxon>Dothideomycetes</taxon>
        <taxon>Dothideomycetidae</taxon>
        <taxon>Mycosphaerellales</taxon>
        <taxon>Teratosphaeriaceae</taxon>
        <taxon>Neohortaea</taxon>
    </lineage>
</organism>
<dbReference type="InterPro" id="IPR001040">
    <property type="entry name" value="TIF_eIF_4E"/>
</dbReference>
<feature type="region of interest" description="Disordered" evidence="6">
    <location>
        <begin position="1"/>
        <end position="31"/>
    </location>
</feature>
<evidence type="ECO:0000313" key="7">
    <source>
        <dbReference type="EMBL" id="KAF2486324.1"/>
    </source>
</evidence>
<gene>
    <name evidence="7" type="ORF">BDY17DRAFT_291263</name>
</gene>
<dbReference type="PANTHER" id="PTHR11960:SF66">
    <property type="entry name" value="EUKARYOTIC TRANSLATION INITIATION FACTOR 4E TYPE 3"/>
    <property type="match status" value="1"/>
</dbReference>
<dbReference type="SUPFAM" id="SSF55418">
    <property type="entry name" value="eIF4e-like"/>
    <property type="match status" value="1"/>
</dbReference>
<evidence type="ECO:0000313" key="8">
    <source>
        <dbReference type="Proteomes" id="UP000799767"/>
    </source>
</evidence>
<dbReference type="Gene3D" id="3.30.760.10">
    <property type="entry name" value="RNA Cap, Translation Initiation Factor Eif4e"/>
    <property type="match status" value="1"/>
</dbReference>
<sequence length="271" mass="30355">MTDSPRPQNSALNDQTMSEAAPTAPPARGQEMRKFLQSRLLQKNRAPPLVHSWDFWHARDKKDAASSITAPNSGNPDSYEDRLEVLATVDDVRKFWNVFNNFDIGRLALRDSIHLFHKGIKPTWEDSRNTRGGSWTFRVPKAQAVQFWLEVCMMAIGEQLQAAVESERTTFKDDICGVSLGVRFNSVLIQIWNRDGEHAQGIDKLLVAVKNGLSEDLTLKEGSFYYKRHNEHAGFTVSPDAVNQRSSTTSSADGMQPLQSIDAIANEAPAR</sequence>
<feature type="region of interest" description="Disordered" evidence="6">
    <location>
        <begin position="240"/>
        <end position="271"/>
    </location>
</feature>
<feature type="compositionally biased region" description="Polar residues" evidence="6">
    <location>
        <begin position="1"/>
        <end position="18"/>
    </location>
</feature>
<evidence type="ECO:0000256" key="3">
    <source>
        <dbReference type="ARBA" id="ARBA00022884"/>
    </source>
</evidence>
<keyword evidence="4 5" id="KW-0648">Protein biosynthesis</keyword>
<accession>A0A6A6Q2V6</accession>
<dbReference type="EMBL" id="MU001632">
    <property type="protein sequence ID" value="KAF2486324.1"/>
    <property type="molecule type" value="Genomic_DNA"/>
</dbReference>